<feature type="transmembrane region" description="Helical" evidence="6">
    <location>
        <begin position="281"/>
        <end position="306"/>
    </location>
</feature>
<evidence type="ECO:0000256" key="1">
    <source>
        <dbReference type="ARBA" id="ARBA00004651"/>
    </source>
</evidence>
<dbReference type="GO" id="GO:0005886">
    <property type="term" value="C:plasma membrane"/>
    <property type="evidence" value="ECO:0007669"/>
    <property type="project" value="UniProtKB-SubCell"/>
</dbReference>
<evidence type="ECO:0000256" key="5">
    <source>
        <dbReference type="ARBA" id="ARBA00023136"/>
    </source>
</evidence>
<accession>A0A6P8XQC8</accession>
<comment type="similarity">
    <text evidence="6">Belongs to the insect chemoreceptor superfamily. Gustatory receptor (GR) family.</text>
</comment>
<dbReference type="Pfam" id="PF08395">
    <property type="entry name" value="7tm_7"/>
    <property type="match status" value="1"/>
</dbReference>
<keyword evidence="7" id="KW-1185">Reference proteome</keyword>
<reference evidence="8" key="1">
    <citation type="submission" date="2025-08" db="UniProtKB">
        <authorList>
            <consortium name="RefSeq"/>
        </authorList>
    </citation>
    <scope>IDENTIFICATION</scope>
    <source>
        <strain evidence="8">15112-1751.03</strain>
        <tissue evidence="8">Whole Adult</tissue>
    </source>
</reference>
<dbReference type="RefSeq" id="XP_034115279.2">
    <property type="nucleotide sequence ID" value="XM_034259388.2"/>
</dbReference>
<comment type="function">
    <text evidence="6">Gustatory receptor which mediates acceptance or avoidance behavior, depending on its substrates.</text>
</comment>
<dbReference type="GO" id="GO:0050909">
    <property type="term" value="P:sensory perception of taste"/>
    <property type="evidence" value="ECO:0007669"/>
    <property type="project" value="InterPro"/>
</dbReference>
<evidence type="ECO:0000256" key="2">
    <source>
        <dbReference type="ARBA" id="ARBA00022475"/>
    </source>
</evidence>
<feature type="transmembrane region" description="Helical" evidence="6">
    <location>
        <begin position="162"/>
        <end position="183"/>
    </location>
</feature>
<protein>
    <recommendedName>
        <fullName evidence="6">Gustatory receptor</fullName>
    </recommendedName>
</protein>
<keyword evidence="4 6" id="KW-1133">Transmembrane helix</keyword>
<evidence type="ECO:0000313" key="8">
    <source>
        <dbReference type="RefSeq" id="XP_034115279.2"/>
    </source>
</evidence>
<dbReference type="GeneID" id="117575254"/>
<feature type="transmembrane region" description="Helical" evidence="6">
    <location>
        <begin position="312"/>
        <end position="335"/>
    </location>
</feature>
<keyword evidence="5 6" id="KW-0472">Membrane</keyword>
<keyword evidence="3 6" id="KW-0812">Transmembrane</keyword>
<evidence type="ECO:0000256" key="3">
    <source>
        <dbReference type="ARBA" id="ARBA00022692"/>
    </source>
</evidence>
<feature type="transmembrane region" description="Helical" evidence="6">
    <location>
        <begin position="103"/>
        <end position="127"/>
    </location>
</feature>
<organism evidence="7 8">
    <name type="scientific">Drosophila albomicans</name>
    <name type="common">Fruit fly</name>
    <dbReference type="NCBI Taxonomy" id="7291"/>
    <lineage>
        <taxon>Eukaryota</taxon>
        <taxon>Metazoa</taxon>
        <taxon>Ecdysozoa</taxon>
        <taxon>Arthropoda</taxon>
        <taxon>Hexapoda</taxon>
        <taxon>Insecta</taxon>
        <taxon>Pterygota</taxon>
        <taxon>Neoptera</taxon>
        <taxon>Endopterygota</taxon>
        <taxon>Diptera</taxon>
        <taxon>Brachycera</taxon>
        <taxon>Muscomorpha</taxon>
        <taxon>Ephydroidea</taxon>
        <taxon>Drosophilidae</taxon>
        <taxon>Drosophila</taxon>
    </lineage>
</organism>
<keyword evidence="6" id="KW-0807">Transducer</keyword>
<dbReference type="InterPro" id="IPR013604">
    <property type="entry name" value="7TM_chemorcpt"/>
</dbReference>
<evidence type="ECO:0000256" key="6">
    <source>
        <dbReference type="RuleBase" id="RU363108"/>
    </source>
</evidence>
<comment type="caution">
    <text evidence="6">Lacks conserved residue(s) required for the propagation of feature annotation.</text>
</comment>
<dbReference type="Proteomes" id="UP000515160">
    <property type="component" value="Chromosome 2R"/>
</dbReference>
<dbReference type="OrthoDB" id="8009671at2759"/>
<gene>
    <name evidence="8" type="primary">LOC117575254</name>
</gene>
<feature type="transmembrane region" description="Helical" evidence="6">
    <location>
        <begin position="203"/>
        <end position="226"/>
    </location>
</feature>
<keyword evidence="6 8" id="KW-0675">Receptor</keyword>
<proteinExistence type="inferred from homology"/>
<keyword evidence="2 6" id="KW-1003">Cell membrane</keyword>
<feature type="transmembrane region" description="Helical" evidence="6">
    <location>
        <begin position="388"/>
        <end position="408"/>
    </location>
</feature>
<comment type="subcellular location">
    <subcellularLocation>
        <location evidence="1 6">Cell membrane</location>
        <topology evidence="1 6">Multi-pass membrane protein</topology>
    </subcellularLocation>
</comment>
<sequence length="422" mass="49166">MGIQRLVMFGSQHHRNIIHLKLKHKMSATAAAAWLLRHACNYATFLGFIWFGIKSNHNHDDSLVAQNRYCYKWFCLLSRLLISGYFAYRSMALISVISNPQMIVLLWIRLAGFLTCTGVIMLMQFWYGQRIVRIVNDFLRLFRRVRALPGCQFMQFGGRRELGLLIFKTMCLLYELACEFPMLFNKLDVSYILTVLCDMYITINAMMIGHACFVGFLSVGALYAQVNRYVRHELRRQLRGLEQPNGQCASRRELKAAGYRLDECLAIYNEIQRVSSSFQELIELPLSLILLFLFLSMTLVSYFVMLNRFRDYSIMMLVVKLFMDLVLLTLAIHGASSSSRVIKRLSLENCYVTERKDWHVRLEIFLNRLNFFEFRVNPLGLFEISNELILVFLSGLVTYLTYILQYGIQSNQIALNMNSNHI</sequence>
<feature type="transmembrane region" description="Helical" evidence="6">
    <location>
        <begin position="31"/>
        <end position="53"/>
    </location>
</feature>
<evidence type="ECO:0000313" key="7">
    <source>
        <dbReference type="Proteomes" id="UP000515160"/>
    </source>
</evidence>
<feature type="transmembrane region" description="Helical" evidence="6">
    <location>
        <begin position="73"/>
        <end position="97"/>
    </location>
</feature>
<evidence type="ECO:0000256" key="4">
    <source>
        <dbReference type="ARBA" id="ARBA00022989"/>
    </source>
</evidence>
<name>A0A6P8XQC8_DROAB</name>
<dbReference type="AlphaFoldDB" id="A0A6P8XQC8"/>
<dbReference type="GO" id="GO:0007165">
    <property type="term" value="P:signal transduction"/>
    <property type="evidence" value="ECO:0007669"/>
    <property type="project" value="UniProtKB-KW"/>
</dbReference>